<gene>
    <name evidence="6" type="ORF">N792_06500</name>
</gene>
<dbReference type="OrthoDB" id="9790194at2"/>
<dbReference type="PANTHER" id="PTHR12151">
    <property type="entry name" value="ELECTRON TRANSPORT PROTIN SCO1/SENC FAMILY MEMBER"/>
    <property type="match status" value="1"/>
</dbReference>
<keyword evidence="2 3" id="KW-0186">Copper</keyword>
<dbReference type="Proteomes" id="UP000030017">
    <property type="component" value="Unassembled WGS sequence"/>
</dbReference>
<feature type="disulfide bond" description="Redox-active" evidence="4">
    <location>
        <begin position="82"/>
        <end position="86"/>
    </location>
</feature>
<dbReference type="InterPro" id="IPR003782">
    <property type="entry name" value="SCO1/SenC"/>
</dbReference>
<feature type="binding site" evidence="3">
    <location>
        <position position="176"/>
    </location>
    <ligand>
        <name>Cu cation</name>
        <dbReference type="ChEBI" id="CHEBI:23378"/>
    </ligand>
</feature>
<dbReference type="SUPFAM" id="SSF52833">
    <property type="entry name" value="Thioredoxin-like"/>
    <property type="match status" value="1"/>
</dbReference>
<dbReference type="EMBL" id="AVPS01000004">
    <property type="protein sequence ID" value="KGM51992.1"/>
    <property type="molecule type" value="Genomic_DNA"/>
</dbReference>
<keyword evidence="4" id="KW-1015">Disulfide bond</keyword>
<dbReference type="RefSeq" id="WP_036193155.1">
    <property type="nucleotide sequence ID" value="NZ_AVPS01000004.1"/>
</dbReference>
<feature type="binding site" evidence="3">
    <location>
        <position position="86"/>
    </location>
    <ligand>
        <name>Cu cation</name>
        <dbReference type="ChEBI" id="CHEBI:23378"/>
    </ligand>
</feature>
<keyword evidence="7" id="KW-1185">Reference proteome</keyword>
<evidence type="ECO:0000256" key="3">
    <source>
        <dbReference type="PIRSR" id="PIRSR603782-1"/>
    </source>
</evidence>
<evidence type="ECO:0000256" key="1">
    <source>
        <dbReference type="ARBA" id="ARBA00010996"/>
    </source>
</evidence>
<evidence type="ECO:0000259" key="5">
    <source>
        <dbReference type="PROSITE" id="PS51352"/>
    </source>
</evidence>
<evidence type="ECO:0000256" key="4">
    <source>
        <dbReference type="PIRSR" id="PIRSR603782-2"/>
    </source>
</evidence>
<evidence type="ECO:0000313" key="6">
    <source>
        <dbReference type="EMBL" id="KGM51992.1"/>
    </source>
</evidence>
<dbReference type="InterPro" id="IPR036249">
    <property type="entry name" value="Thioredoxin-like_sf"/>
</dbReference>
<dbReference type="InterPro" id="IPR013766">
    <property type="entry name" value="Thioredoxin_domain"/>
</dbReference>
<proteinExistence type="inferred from homology"/>
<dbReference type="eggNOG" id="COG1999">
    <property type="taxonomic scope" value="Bacteria"/>
</dbReference>
<dbReference type="STRING" id="1122185.N792_06500"/>
<dbReference type="PROSITE" id="PS51352">
    <property type="entry name" value="THIOREDOXIN_2"/>
    <property type="match status" value="1"/>
</dbReference>
<accession>A0A0A0ES60</accession>
<dbReference type="GO" id="GO:0046872">
    <property type="term" value="F:metal ion binding"/>
    <property type="evidence" value="ECO:0007669"/>
    <property type="project" value="UniProtKB-KW"/>
</dbReference>
<organism evidence="6 7">
    <name type="scientific">Lysobacter concretionis Ko07 = DSM 16239</name>
    <dbReference type="NCBI Taxonomy" id="1122185"/>
    <lineage>
        <taxon>Bacteria</taxon>
        <taxon>Pseudomonadati</taxon>
        <taxon>Pseudomonadota</taxon>
        <taxon>Gammaproteobacteria</taxon>
        <taxon>Lysobacterales</taxon>
        <taxon>Lysobacteraceae</taxon>
        <taxon>Novilysobacter</taxon>
    </lineage>
</organism>
<comment type="caution">
    <text evidence="6">The sequence shown here is derived from an EMBL/GenBank/DDBJ whole genome shotgun (WGS) entry which is preliminary data.</text>
</comment>
<feature type="domain" description="Thioredoxin" evidence="5">
    <location>
        <begin position="44"/>
        <end position="214"/>
    </location>
</feature>
<sequence>MFNRSTVIILIAALAAGLGLFASQRYFADQPAPSWPQTSAVRLFDPPRVLPDFSLRQADGTQLVPGELKGHWTLVFLGFTHCPDVCPLTLTQMSQAQRQWESIPESIRPRVLFVSVDPERDSPDRIGEYAHAFHKDTLAATADIPALENFARSLSLVFAKAPPEEGAPVDQYSVDHSATMAVLDPQGRMSGLIQPPFDPAAIAADMAVLTAASAP</sequence>
<feature type="binding site" evidence="3">
    <location>
        <position position="82"/>
    </location>
    <ligand>
        <name>Cu cation</name>
        <dbReference type="ChEBI" id="CHEBI:23378"/>
    </ligand>
</feature>
<dbReference type="CDD" id="cd02968">
    <property type="entry name" value="SCO"/>
    <property type="match status" value="1"/>
</dbReference>
<keyword evidence="3" id="KW-0479">Metal-binding</keyword>
<reference evidence="6 7" key="1">
    <citation type="submission" date="2013-08" db="EMBL/GenBank/DDBJ databases">
        <title>Genome sequencing of Lysobacter.</title>
        <authorList>
            <person name="Zhang S."/>
            <person name="Wang G."/>
        </authorList>
    </citation>
    <scope>NUCLEOTIDE SEQUENCE [LARGE SCALE GENOMIC DNA]</scope>
    <source>
        <strain evidence="6 7">Ko07</strain>
    </source>
</reference>
<evidence type="ECO:0000256" key="2">
    <source>
        <dbReference type="ARBA" id="ARBA00023008"/>
    </source>
</evidence>
<dbReference type="Pfam" id="PF02630">
    <property type="entry name" value="SCO1-SenC"/>
    <property type="match status" value="1"/>
</dbReference>
<dbReference type="AlphaFoldDB" id="A0A0A0ES60"/>
<name>A0A0A0ES60_9GAMM</name>
<evidence type="ECO:0000313" key="7">
    <source>
        <dbReference type="Proteomes" id="UP000030017"/>
    </source>
</evidence>
<comment type="similarity">
    <text evidence="1">Belongs to the SCO1/2 family.</text>
</comment>
<dbReference type="PANTHER" id="PTHR12151:SF25">
    <property type="entry name" value="LINALOOL DEHYDRATASE_ISOMERASE DOMAIN-CONTAINING PROTEIN"/>
    <property type="match status" value="1"/>
</dbReference>
<protein>
    <recommendedName>
        <fullName evidence="5">Thioredoxin domain-containing protein</fullName>
    </recommendedName>
</protein>
<dbReference type="Gene3D" id="3.40.30.10">
    <property type="entry name" value="Glutaredoxin"/>
    <property type="match status" value="1"/>
</dbReference>